<sequence>MTLNVKLLFPALVGLSVLTLAGCTCVKPGEECADPVLMTEVVEEVVVIEEPLDTVVVPLGIGEARTTEGMLPVYFNFDSSAVGEDQKPRVQVNADFMDANVDYMVRIEGNTDSRGTDEYNMALGERRALSAQQYLMDLGVEEARLTTVSYGKERLLLNGQSEDAWSQNRRCDFVVAK</sequence>
<evidence type="ECO:0000256" key="6">
    <source>
        <dbReference type="HAMAP-Rule" id="MF_02204"/>
    </source>
</evidence>
<dbReference type="InterPro" id="IPR006664">
    <property type="entry name" value="OMP_bac"/>
</dbReference>
<dbReference type="SUPFAM" id="SSF103088">
    <property type="entry name" value="OmpA-like"/>
    <property type="match status" value="1"/>
</dbReference>
<dbReference type="GO" id="GO:0051301">
    <property type="term" value="P:cell division"/>
    <property type="evidence" value="ECO:0007669"/>
    <property type="project" value="InterPro"/>
</dbReference>
<comment type="similarity">
    <text evidence="6">Belongs to the Pal lipoprotein family.</text>
</comment>
<dbReference type="InterPro" id="IPR050330">
    <property type="entry name" value="Bact_OuterMem_StrucFunc"/>
</dbReference>
<dbReference type="PANTHER" id="PTHR30329">
    <property type="entry name" value="STATOR ELEMENT OF FLAGELLAR MOTOR COMPLEX"/>
    <property type="match status" value="1"/>
</dbReference>
<keyword evidence="4 6" id="KW-0998">Cell outer membrane</keyword>
<evidence type="ECO:0000256" key="1">
    <source>
        <dbReference type="ARBA" id="ARBA00022729"/>
    </source>
</evidence>
<accession>Q6AJ87</accession>
<evidence type="ECO:0000256" key="7">
    <source>
        <dbReference type="SAM" id="SignalP"/>
    </source>
</evidence>
<dbReference type="AlphaFoldDB" id="Q6AJ87"/>
<dbReference type="PROSITE" id="PS51257">
    <property type="entry name" value="PROKAR_LIPOPROTEIN"/>
    <property type="match status" value="1"/>
</dbReference>
<evidence type="ECO:0000259" key="8">
    <source>
        <dbReference type="PROSITE" id="PS51123"/>
    </source>
</evidence>
<keyword evidence="1 6" id="KW-0732">Signal</keyword>
<proteinExistence type="inferred from homology"/>
<dbReference type="RefSeq" id="WP_011190105.1">
    <property type="nucleotide sequence ID" value="NC_006138.1"/>
</dbReference>
<keyword evidence="10" id="KW-1185">Reference proteome</keyword>
<feature type="domain" description="OmpA-like" evidence="8">
    <location>
        <begin position="62"/>
        <end position="177"/>
    </location>
</feature>
<dbReference type="Gene3D" id="3.30.1330.60">
    <property type="entry name" value="OmpA-like domain"/>
    <property type="match status" value="1"/>
</dbReference>
<feature type="signal peptide" evidence="7">
    <location>
        <begin position="1"/>
        <end position="21"/>
    </location>
</feature>
<dbReference type="PROSITE" id="PS51123">
    <property type="entry name" value="OMPA_2"/>
    <property type="match status" value="1"/>
</dbReference>
<dbReference type="HOGENOM" id="CLU_016890_9_0_7"/>
<dbReference type="PRINTS" id="PR01021">
    <property type="entry name" value="OMPADOMAIN"/>
</dbReference>
<dbReference type="EMBL" id="CR522870">
    <property type="protein sequence ID" value="CAG37593.1"/>
    <property type="molecule type" value="Genomic_DNA"/>
</dbReference>
<dbReference type="GO" id="GO:0009279">
    <property type="term" value="C:cell outer membrane"/>
    <property type="evidence" value="ECO:0007669"/>
    <property type="project" value="UniProtKB-SubCell"/>
</dbReference>
<gene>
    <name evidence="6" type="primary">pal</name>
    <name evidence="9" type="ordered locus">DP2864</name>
</gene>
<protein>
    <recommendedName>
        <fullName evidence="6">Peptidoglycan-associated lipoprotein</fullName>
        <shortName evidence="6">PAL</shortName>
    </recommendedName>
</protein>
<evidence type="ECO:0000313" key="10">
    <source>
        <dbReference type="Proteomes" id="UP000000602"/>
    </source>
</evidence>
<organism evidence="9 10">
    <name type="scientific">Desulfotalea psychrophila (strain LSv54 / DSM 12343)</name>
    <dbReference type="NCBI Taxonomy" id="177439"/>
    <lineage>
        <taxon>Bacteria</taxon>
        <taxon>Pseudomonadati</taxon>
        <taxon>Thermodesulfobacteriota</taxon>
        <taxon>Desulfobulbia</taxon>
        <taxon>Desulfobulbales</taxon>
        <taxon>Desulfocapsaceae</taxon>
        <taxon>Desulfotalea</taxon>
    </lineage>
</organism>
<evidence type="ECO:0000256" key="4">
    <source>
        <dbReference type="ARBA" id="ARBA00023237"/>
    </source>
</evidence>
<keyword evidence="3 6" id="KW-0564">Palmitate</keyword>
<dbReference type="eggNOG" id="COG2885">
    <property type="taxonomic scope" value="Bacteria"/>
</dbReference>
<dbReference type="InterPro" id="IPR039001">
    <property type="entry name" value="Pal"/>
</dbReference>
<reference evidence="10" key="1">
    <citation type="journal article" date="2004" name="Environ. Microbiol.">
        <title>The genome of Desulfotalea psychrophila, a sulfate-reducing bacterium from permanently cold Arctic sediments.</title>
        <authorList>
            <person name="Rabus R."/>
            <person name="Ruepp A."/>
            <person name="Frickey T."/>
            <person name="Rattei T."/>
            <person name="Fartmann B."/>
            <person name="Stark M."/>
            <person name="Bauer M."/>
            <person name="Zibat A."/>
            <person name="Lombardot T."/>
            <person name="Becker I."/>
            <person name="Amann J."/>
            <person name="Gellner K."/>
            <person name="Teeling H."/>
            <person name="Leuschner W.D."/>
            <person name="Gloeckner F.-O."/>
            <person name="Lupas A.N."/>
            <person name="Amann R."/>
            <person name="Klenk H.-P."/>
        </authorList>
    </citation>
    <scope>NUCLEOTIDE SEQUENCE [LARGE SCALE GENOMIC DNA]</scope>
    <source>
        <strain evidence="10">DSM 12343 / LSv54</strain>
    </source>
</reference>
<dbReference type="Proteomes" id="UP000000602">
    <property type="component" value="Chromosome"/>
</dbReference>
<dbReference type="PANTHER" id="PTHR30329:SF21">
    <property type="entry name" value="LIPOPROTEIN YIAD-RELATED"/>
    <property type="match status" value="1"/>
</dbReference>
<dbReference type="Pfam" id="PF00691">
    <property type="entry name" value="OmpA"/>
    <property type="match status" value="1"/>
</dbReference>
<evidence type="ECO:0000256" key="3">
    <source>
        <dbReference type="ARBA" id="ARBA00023139"/>
    </source>
</evidence>
<dbReference type="InterPro" id="IPR006665">
    <property type="entry name" value="OmpA-like"/>
</dbReference>
<feature type="chain" id="PRO_5004271503" description="Peptidoglycan-associated lipoprotein" evidence="7">
    <location>
        <begin position="22"/>
        <end position="177"/>
    </location>
</feature>
<keyword evidence="2 6" id="KW-0472">Membrane</keyword>
<dbReference type="InterPro" id="IPR006690">
    <property type="entry name" value="OMPA-like_CS"/>
</dbReference>
<dbReference type="HAMAP" id="MF_02204">
    <property type="entry name" value="Pal"/>
    <property type="match status" value="1"/>
</dbReference>
<evidence type="ECO:0000256" key="2">
    <source>
        <dbReference type="ARBA" id="ARBA00023136"/>
    </source>
</evidence>
<keyword evidence="5 6" id="KW-0449">Lipoprotein</keyword>
<dbReference type="PROSITE" id="PS01068">
    <property type="entry name" value="OMPA_1"/>
    <property type="match status" value="1"/>
</dbReference>
<dbReference type="InterPro" id="IPR036737">
    <property type="entry name" value="OmpA-like_sf"/>
</dbReference>
<comment type="subcellular location">
    <subcellularLocation>
        <location evidence="6">Cell outer membrane</location>
        <topology evidence="6">Lipid-anchor</topology>
    </subcellularLocation>
</comment>
<dbReference type="CDD" id="cd07185">
    <property type="entry name" value="OmpA_C-like"/>
    <property type="match status" value="1"/>
</dbReference>
<dbReference type="KEGG" id="dps:DP2864"/>
<evidence type="ECO:0000256" key="5">
    <source>
        <dbReference type="ARBA" id="ARBA00023288"/>
    </source>
</evidence>
<evidence type="ECO:0000313" key="9">
    <source>
        <dbReference type="EMBL" id="CAG37593.1"/>
    </source>
</evidence>
<dbReference type="STRING" id="177439.DP2864"/>
<name>Q6AJ87_DESPS</name>